<dbReference type="GO" id="GO:0046872">
    <property type="term" value="F:metal ion binding"/>
    <property type="evidence" value="ECO:0007669"/>
    <property type="project" value="UniProtKB-KW"/>
</dbReference>
<organism evidence="8 9">
    <name type="scientific">Alginatibacterium sediminis</name>
    <dbReference type="NCBI Taxonomy" id="2164068"/>
    <lineage>
        <taxon>Bacteria</taxon>
        <taxon>Pseudomonadati</taxon>
        <taxon>Pseudomonadota</taxon>
        <taxon>Gammaproteobacteria</taxon>
        <taxon>Alteromonadales</taxon>
        <taxon>Alteromonadaceae</taxon>
        <taxon>Alginatibacterium</taxon>
    </lineage>
</organism>
<dbReference type="NCBIfam" id="NF007109">
    <property type="entry name" value="PRK09558.1"/>
    <property type="match status" value="1"/>
</dbReference>
<dbReference type="GO" id="GO:0008253">
    <property type="term" value="F:5'-nucleotidase activity"/>
    <property type="evidence" value="ECO:0007669"/>
    <property type="project" value="TreeGrafter"/>
</dbReference>
<dbReference type="GO" id="GO:0008768">
    <property type="term" value="F:UDP-sugar diphosphatase activity"/>
    <property type="evidence" value="ECO:0007669"/>
    <property type="project" value="TreeGrafter"/>
</dbReference>
<dbReference type="Proteomes" id="UP000286482">
    <property type="component" value="Unassembled WGS sequence"/>
</dbReference>
<evidence type="ECO:0000256" key="5">
    <source>
        <dbReference type="RuleBase" id="RU362119"/>
    </source>
</evidence>
<protein>
    <submittedName>
        <fullName evidence="8">Bifunctional UDP-sugar hydrolase/5'-nucleotidase</fullName>
    </submittedName>
</protein>
<dbReference type="PANTHER" id="PTHR11575:SF46">
    <property type="entry name" value="PROTEIN USHA"/>
    <property type="match status" value="1"/>
</dbReference>
<dbReference type="Pfam" id="PF00149">
    <property type="entry name" value="Metallophos"/>
    <property type="match status" value="1"/>
</dbReference>
<evidence type="ECO:0000256" key="4">
    <source>
        <dbReference type="ARBA" id="ARBA00022741"/>
    </source>
</evidence>
<dbReference type="AlphaFoldDB" id="A0A420ELJ2"/>
<keyword evidence="5 8" id="KW-0378">Hydrolase</keyword>
<comment type="caution">
    <text evidence="8">The sequence shown here is derived from an EMBL/GenBank/DDBJ whole genome shotgun (WGS) entry which is preliminary data.</text>
</comment>
<feature type="signal peptide" evidence="5">
    <location>
        <begin position="1"/>
        <end position="19"/>
    </location>
</feature>
<evidence type="ECO:0000313" key="8">
    <source>
        <dbReference type="EMBL" id="RKF21510.1"/>
    </source>
</evidence>
<dbReference type="SUPFAM" id="SSF56300">
    <property type="entry name" value="Metallo-dependent phosphatases"/>
    <property type="match status" value="1"/>
</dbReference>
<dbReference type="InterPro" id="IPR006146">
    <property type="entry name" value="5'-Nucleotdase_CS"/>
</dbReference>
<dbReference type="RefSeq" id="WP_120353313.1">
    <property type="nucleotide sequence ID" value="NZ_RAQO01000002.1"/>
</dbReference>
<name>A0A420ELJ2_9ALTE</name>
<dbReference type="EMBL" id="RAQO01000002">
    <property type="protein sequence ID" value="RKF21510.1"/>
    <property type="molecule type" value="Genomic_DNA"/>
</dbReference>
<reference evidence="8 9" key="1">
    <citation type="submission" date="2018-09" db="EMBL/GenBank/DDBJ databases">
        <authorList>
            <person name="Wang Z."/>
        </authorList>
    </citation>
    <scope>NUCLEOTIDE SEQUENCE [LARGE SCALE GENOMIC DNA]</scope>
    <source>
        <strain evidence="8 9">ALS 81</strain>
    </source>
</reference>
<dbReference type="InterPro" id="IPR006179">
    <property type="entry name" value="5_nucleotidase/apyrase"/>
</dbReference>
<dbReference type="GO" id="GO:0009166">
    <property type="term" value="P:nucleotide catabolic process"/>
    <property type="evidence" value="ECO:0007669"/>
    <property type="project" value="InterPro"/>
</dbReference>
<dbReference type="Gene3D" id="3.90.780.10">
    <property type="entry name" value="5'-Nucleotidase, C-terminal domain"/>
    <property type="match status" value="1"/>
</dbReference>
<evidence type="ECO:0000256" key="1">
    <source>
        <dbReference type="ARBA" id="ARBA00006654"/>
    </source>
</evidence>
<dbReference type="InterPro" id="IPR036907">
    <property type="entry name" value="5'-Nucleotdase_C_sf"/>
</dbReference>
<dbReference type="PANTHER" id="PTHR11575">
    <property type="entry name" value="5'-NUCLEOTIDASE-RELATED"/>
    <property type="match status" value="1"/>
</dbReference>
<dbReference type="Pfam" id="PF02872">
    <property type="entry name" value="5_nucleotid_C"/>
    <property type="match status" value="1"/>
</dbReference>
<evidence type="ECO:0000259" key="6">
    <source>
        <dbReference type="Pfam" id="PF00149"/>
    </source>
</evidence>
<keyword evidence="9" id="KW-1185">Reference proteome</keyword>
<dbReference type="Gene3D" id="3.60.21.10">
    <property type="match status" value="1"/>
</dbReference>
<dbReference type="InterPro" id="IPR008334">
    <property type="entry name" value="5'-Nucleotdase_C"/>
</dbReference>
<keyword evidence="4 5" id="KW-0547">Nucleotide-binding</keyword>
<dbReference type="InterPro" id="IPR029052">
    <property type="entry name" value="Metallo-depent_PP-like"/>
</dbReference>
<evidence type="ECO:0000256" key="3">
    <source>
        <dbReference type="ARBA" id="ARBA00022729"/>
    </source>
</evidence>
<dbReference type="GO" id="GO:0000166">
    <property type="term" value="F:nucleotide binding"/>
    <property type="evidence" value="ECO:0007669"/>
    <property type="project" value="UniProtKB-KW"/>
</dbReference>
<sequence length="551" mass="59370">MKSNLFKLSVISTGLFLVACSVTTPSSNYDPEKSYQITIIHTNDHHGRFWSNKYGEYGMAARKTLIDSIRADVAASGGQSLLLSGGDINTGVPESDLQDAEPDFKGMSMIGYDAMAIGNHEFDNSIDVLRKQESWANFPMLAANIYQKSTGERLFAPYEIFDLDGLQVAVMGLTTDDTVKIGNPEYLGDIQFTSPIDEAAKVVPELREKAQIIIAATHMGHYVDAQHSINAPGDVTLAREVNGIDLIVGGHSQDPVCMAAQNEANTDFKAGDACVPDTQNGTVIVQAHEWGKYVGRADFTFIGGELSLDSYQLIPVNLKKKIKVDGESKRVLIADAIAEDAAMVAFLQPYQDSGAEELNAIVSNSNGKLEGDRNVVRFQPTNLGELIALAQMTSVKADLGVINSGGIRDSIAAGDISYKDVLKVQPFANIVSYVEMTGSELKDYLAALAAMPIDSGAFAQFGGVSFDYANGKVSNLYVYGRGKQKVQDDLVYRMSVNSFSASGGDKYPKLSDHPGFVNSGLVDAAVLKDYLADLGSVDVADYEPGTKVTRR</sequence>
<keyword evidence="3 5" id="KW-0732">Signal</keyword>
<feature type="chain" id="PRO_5018810786" evidence="5">
    <location>
        <begin position="20"/>
        <end position="551"/>
    </location>
</feature>
<dbReference type="GO" id="GO:0030288">
    <property type="term" value="C:outer membrane-bounded periplasmic space"/>
    <property type="evidence" value="ECO:0007669"/>
    <property type="project" value="TreeGrafter"/>
</dbReference>
<dbReference type="PRINTS" id="PR01607">
    <property type="entry name" value="APYRASEFAMLY"/>
</dbReference>
<dbReference type="PROSITE" id="PS51257">
    <property type="entry name" value="PROKAR_LIPOPROTEIN"/>
    <property type="match status" value="1"/>
</dbReference>
<feature type="domain" description="Calcineurin-like phosphoesterase" evidence="6">
    <location>
        <begin position="38"/>
        <end position="252"/>
    </location>
</feature>
<dbReference type="OrthoDB" id="9803927at2"/>
<keyword evidence="2" id="KW-0479">Metal-binding</keyword>
<proteinExistence type="inferred from homology"/>
<dbReference type="PROSITE" id="PS00786">
    <property type="entry name" value="5_NUCLEOTIDASE_2"/>
    <property type="match status" value="1"/>
</dbReference>
<accession>A0A420ELJ2</accession>
<comment type="similarity">
    <text evidence="1 5">Belongs to the 5'-nucleotidase family.</text>
</comment>
<gene>
    <name evidence="8" type="ORF">DBZ36_02355</name>
</gene>
<dbReference type="SUPFAM" id="SSF55816">
    <property type="entry name" value="5'-nucleotidase (syn. UDP-sugar hydrolase), C-terminal domain"/>
    <property type="match status" value="1"/>
</dbReference>
<dbReference type="PROSITE" id="PS00785">
    <property type="entry name" value="5_NUCLEOTIDASE_1"/>
    <property type="match status" value="1"/>
</dbReference>
<feature type="domain" description="5'-Nucleotidase C-terminal" evidence="7">
    <location>
        <begin position="371"/>
        <end position="511"/>
    </location>
</feature>
<evidence type="ECO:0000256" key="2">
    <source>
        <dbReference type="ARBA" id="ARBA00022723"/>
    </source>
</evidence>
<dbReference type="InterPro" id="IPR004843">
    <property type="entry name" value="Calcineurin-like_PHP"/>
</dbReference>
<evidence type="ECO:0000259" key="7">
    <source>
        <dbReference type="Pfam" id="PF02872"/>
    </source>
</evidence>
<evidence type="ECO:0000313" key="9">
    <source>
        <dbReference type="Proteomes" id="UP000286482"/>
    </source>
</evidence>